<evidence type="ECO:0000313" key="1">
    <source>
        <dbReference type="EMBL" id="KAI6660606.1"/>
    </source>
</evidence>
<protein>
    <submittedName>
        <fullName evidence="1">Uncharacterized protein</fullName>
    </submittedName>
</protein>
<dbReference type="Proteomes" id="UP001165289">
    <property type="component" value="Unassembled WGS sequence"/>
</dbReference>
<name>A0AAV7KGR7_9METZ</name>
<gene>
    <name evidence="1" type="ORF">LOD99_10383</name>
</gene>
<dbReference type="EMBL" id="JAKMXF010000032">
    <property type="protein sequence ID" value="KAI6660606.1"/>
    <property type="molecule type" value="Genomic_DNA"/>
</dbReference>
<comment type="caution">
    <text evidence="1">The sequence shown here is derived from an EMBL/GenBank/DDBJ whole genome shotgun (WGS) entry which is preliminary data.</text>
</comment>
<keyword evidence="2" id="KW-1185">Reference proteome</keyword>
<proteinExistence type="predicted"/>
<organism evidence="1 2">
    <name type="scientific">Oopsacas minuta</name>
    <dbReference type="NCBI Taxonomy" id="111878"/>
    <lineage>
        <taxon>Eukaryota</taxon>
        <taxon>Metazoa</taxon>
        <taxon>Porifera</taxon>
        <taxon>Hexactinellida</taxon>
        <taxon>Hexasterophora</taxon>
        <taxon>Lyssacinosida</taxon>
        <taxon>Leucopsacidae</taxon>
        <taxon>Oopsacas</taxon>
    </lineage>
</organism>
<sequence>MIALSFVPNVYRDALTEIHRNLSALLRVASSNEVVDVDRFRVSSQETYILILQTFPLVSISNTLHKFLPHVHQFIERNDSVGLCSLSEEGSEQRLKLIREFSAYLSRKSDFLSGLSDVAMRLYIYGCPILNEKFRKTIICSTCGQVGHQKNCVNTRQGENVTNNIDNEDSLLQNSINELFLY</sequence>
<evidence type="ECO:0000313" key="2">
    <source>
        <dbReference type="Proteomes" id="UP001165289"/>
    </source>
</evidence>
<reference evidence="1 2" key="1">
    <citation type="journal article" date="2023" name="BMC Biol.">
        <title>The compact genome of the sponge Oopsacas minuta (Hexactinellida) is lacking key metazoan core genes.</title>
        <authorList>
            <person name="Santini S."/>
            <person name="Schenkelaars Q."/>
            <person name="Jourda C."/>
            <person name="Duchesne M."/>
            <person name="Belahbib H."/>
            <person name="Rocher C."/>
            <person name="Selva M."/>
            <person name="Riesgo A."/>
            <person name="Vervoort M."/>
            <person name="Leys S.P."/>
            <person name="Kodjabachian L."/>
            <person name="Le Bivic A."/>
            <person name="Borchiellini C."/>
            <person name="Claverie J.M."/>
            <person name="Renard E."/>
        </authorList>
    </citation>
    <scope>NUCLEOTIDE SEQUENCE [LARGE SCALE GENOMIC DNA]</scope>
    <source>
        <strain evidence="1">SPO-2</strain>
    </source>
</reference>
<accession>A0AAV7KGR7</accession>
<dbReference type="AlphaFoldDB" id="A0AAV7KGR7"/>